<accession>A0A1E7FVX1</accession>
<keyword evidence="1" id="KW-0479">Metal-binding</keyword>
<evidence type="ECO:0000313" key="3">
    <source>
        <dbReference type="EMBL" id="OEU22302.1"/>
    </source>
</evidence>
<dbReference type="Proteomes" id="UP000095751">
    <property type="component" value="Unassembled WGS sequence"/>
</dbReference>
<dbReference type="PROSITE" id="PS50115">
    <property type="entry name" value="ARFGAP"/>
    <property type="match status" value="1"/>
</dbReference>
<dbReference type="InterPro" id="IPR001164">
    <property type="entry name" value="ArfGAP_dom"/>
</dbReference>
<dbReference type="PANTHER" id="PTHR45705:SF1">
    <property type="entry name" value="FI20236P1"/>
    <property type="match status" value="1"/>
</dbReference>
<dbReference type="GO" id="GO:0008270">
    <property type="term" value="F:zinc ion binding"/>
    <property type="evidence" value="ECO:0007669"/>
    <property type="project" value="UniProtKB-KW"/>
</dbReference>
<dbReference type="InterPro" id="IPR037278">
    <property type="entry name" value="ARFGAP/RecO"/>
</dbReference>
<dbReference type="PANTHER" id="PTHR45705">
    <property type="entry name" value="FI20236P1"/>
    <property type="match status" value="1"/>
</dbReference>
<dbReference type="SUPFAM" id="SSF57863">
    <property type="entry name" value="ArfGap/RecO-like zinc finger"/>
    <property type="match status" value="1"/>
</dbReference>
<dbReference type="GO" id="GO:0005096">
    <property type="term" value="F:GTPase activator activity"/>
    <property type="evidence" value="ECO:0007669"/>
    <property type="project" value="InterPro"/>
</dbReference>
<dbReference type="InterPro" id="IPR038508">
    <property type="entry name" value="ArfGAP_dom_sf"/>
</dbReference>
<dbReference type="EMBL" id="KV784353">
    <property type="protein sequence ID" value="OEU22302.1"/>
    <property type="molecule type" value="Genomic_DNA"/>
</dbReference>
<evidence type="ECO:0000259" key="2">
    <source>
        <dbReference type="PROSITE" id="PS50115"/>
    </source>
</evidence>
<dbReference type="CDD" id="cd08204">
    <property type="entry name" value="ArfGap"/>
    <property type="match status" value="1"/>
</dbReference>
<evidence type="ECO:0000256" key="1">
    <source>
        <dbReference type="PROSITE-ProRule" id="PRU00288"/>
    </source>
</evidence>
<feature type="domain" description="Arf-GAP" evidence="2">
    <location>
        <begin position="8"/>
        <end position="142"/>
    </location>
</feature>
<dbReference type="GO" id="GO:0005737">
    <property type="term" value="C:cytoplasm"/>
    <property type="evidence" value="ECO:0007669"/>
    <property type="project" value="TreeGrafter"/>
</dbReference>
<feature type="non-terminal residue" evidence="3">
    <location>
        <position position="154"/>
    </location>
</feature>
<dbReference type="InParanoid" id="A0A1E7FVX1"/>
<dbReference type="Gene3D" id="1.10.220.150">
    <property type="entry name" value="Arf GTPase activating protein"/>
    <property type="match status" value="1"/>
</dbReference>
<evidence type="ECO:0000313" key="4">
    <source>
        <dbReference type="Proteomes" id="UP000095751"/>
    </source>
</evidence>
<proteinExistence type="predicted"/>
<name>A0A1E7FVX1_9STRA</name>
<dbReference type="PRINTS" id="PR00405">
    <property type="entry name" value="REVINTRACTNG"/>
</dbReference>
<dbReference type="SMART" id="SM00105">
    <property type="entry name" value="ArfGap"/>
    <property type="match status" value="1"/>
</dbReference>
<keyword evidence="1" id="KW-0863">Zinc-finger</keyword>
<dbReference type="AlphaFoldDB" id="A0A1E7FVX1"/>
<keyword evidence="1" id="KW-0862">Zinc</keyword>
<gene>
    <name evidence="3" type="ORF">FRACYDRAFT_178590</name>
</gene>
<organism evidence="3 4">
    <name type="scientific">Fragilariopsis cylindrus CCMP1102</name>
    <dbReference type="NCBI Taxonomy" id="635003"/>
    <lineage>
        <taxon>Eukaryota</taxon>
        <taxon>Sar</taxon>
        <taxon>Stramenopiles</taxon>
        <taxon>Ochrophyta</taxon>
        <taxon>Bacillariophyta</taxon>
        <taxon>Bacillariophyceae</taxon>
        <taxon>Bacillariophycidae</taxon>
        <taxon>Bacillariales</taxon>
        <taxon>Bacillariaceae</taxon>
        <taxon>Fragilariopsis</taxon>
    </lineage>
</organism>
<sequence>MADQKVLKKRLKALMQQPSNQVCSDCPEKRPTWASLIVPPSDSPPGTEKIGSFCCLECSGSHRRLGVHISFVRSVNLDSWKEWEVRAMENGGNAKVNAIFEARLAQSGRKKPTNLADGPTRERYVRDKYERRKFYDPAGFSIDARSTASHDGQG</sequence>
<reference evidence="3 4" key="1">
    <citation type="submission" date="2016-09" db="EMBL/GenBank/DDBJ databases">
        <title>Extensive genetic diversity and differential bi-allelic expression allows diatom success in the polar Southern Ocean.</title>
        <authorList>
            <consortium name="DOE Joint Genome Institute"/>
            <person name="Mock T."/>
            <person name="Otillar R.P."/>
            <person name="Strauss J."/>
            <person name="Dupont C."/>
            <person name="Frickenhaus S."/>
            <person name="Maumus F."/>
            <person name="Mcmullan M."/>
            <person name="Sanges R."/>
            <person name="Schmutz J."/>
            <person name="Toseland A."/>
            <person name="Valas R."/>
            <person name="Veluchamy A."/>
            <person name="Ward B.J."/>
            <person name="Allen A."/>
            <person name="Barry K."/>
            <person name="Falciatore A."/>
            <person name="Ferrante M."/>
            <person name="Fortunato A.E."/>
            <person name="Gloeckner G."/>
            <person name="Gruber A."/>
            <person name="Hipkin R."/>
            <person name="Janech M."/>
            <person name="Kroth P."/>
            <person name="Leese F."/>
            <person name="Lindquist E."/>
            <person name="Lyon B.R."/>
            <person name="Martin J."/>
            <person name="Mayer C."/>
            <person name="Parker M."/>
            <person name="Quesneville H."/>
            <person name="Raymond J."/>
            <person name="Uhlig C."/>
            <person name="Valentin K.U."/>
            <person name="Worden A.Z."/>
            <person name="Armbrust E.V."/>
            <person name="Bowler C."/>
            <person name="Green B."/>
            <person name="Moulton V."/>
            <person name="Van Oosterhout C."/>
            <person name="Grigoriev I."/>
        </authorList>
    </citation>
    <scope>NUCLEOTIDE SEQUENCE [LARGE SCALE GENOMIC DNA]</scope>
    <source>
        <strain evidence="3 4">CCMP1102</strain>
    </source>
</reference>
<keyword evidence="4" id="KW-1185">Reference proteome</keyword>
<protein>
    <submittedName>
        <fullName evidence="3">Arf GTPase activating protein</fullName>
    </submittedName>
</protein>
<dbReference type="Pfam" id="PF01412">
    <property type="entry name" value="ArfGap"/>
    <property type="match status" value="1"/>
</dbReference>
<dbReference type="InterPro" id="IPR051718">
    <property type="entry name" value="ARF_GTPase-activating"/>
</dbReference>
<dbReference type="KEGG" id="fcy:FRACYDRAFT_178590"/>
<dbReference type="OrthoDB" id="983479at2759"/>